<accession>A0ABR0D691</accession>
<dbReference type="Gene3D" id="1.10.510.10">
    <property type="entry name" value="Transferase(Phosphotransferase) domain 1"/>
    <property type="match status" value="1"/>
</dbReference>
<organism evidence="10 11">
    <name type="scientific">Penstemon davidsonii</name>
    <dbReference type="NCBI Taxonomy" id="160366"/>
    <lineage>
        <taxon>Eukaryota</taxon>
        <taxon>Viridiplantae</taxon>
        <taxon>Streptophyta</taxon>
        <taxon>Embryophyta</taxon>
        <taxon>Tracheophyta</taxon>
        <taxon>Spermatophyta</taxon>
        <taxon>Magnoliopsida</taxon>
        <taxon>eudicotyledons</taxon>
        <taxon>Gunneridae</taxon>
        <taxon>Pentapetalae</taxon>
        <taxon>asterids</taxon>
        <taxon>lamiids</taxon>
        <taxon>Lamiales</taxon>
        <taxon>Plantaginaceae</taxon>
        <taxon>Cheloneae</taxon>
        <taxon>Penstemon</taxon>
    </lineage>
</organism>
<dbReference type="PANTHER" id="PTHR47976">
    <property type="entry name" value="G-TYPE LECTIN S-RECEPTOR-LIKE SERINE/THREONINE-PROTEIN KINASE SD2-5"/>
    <property type="match status" value="1"/>
</dbReference>
<keyword evidence="4" id="KW-0418">Kinase</keyword>
<keyword evidence="11" id="KW-1185">Reference proteome</keyword>
<evidence type="ECO:0000256" key="7">
    <source>
        <dbReference type="RuleBase" id="RU000304"/>
    </source>
</evidence>
<evidence type="ECO:0000256" key="8">
    <source>
        <dbReference type="SAM" id="Phobius"/>
    </source>
</evidence>
<dbReference type="InterPro" id="IPR008271">
    <property type="entry name" value="Ser/Thr_kinase_AS"/>
</dbReference>
<dbReference type="PANTHER" id="PTHR47976:SF30">
    <property type="entry name" value="RECEPTOR-LIKE SERINE_THREONINE-PROTEIN KINASE"/>
    <property type="match status" value="1"/>
</dbReference>
<keyword evidence="5 6" id="KW-0067">ATP-binding</keyword>
<feature type="transmembrane region" description="Helical" evidence="8">
    <location>
        <begin position="43"/>
        <end position="66"/>
    </location>
</feature>
<evidence type="ECO:0000313" key="11">
    <source>
        <dbReference type="Proteomes" id="UP001291926"/>
    </source>
</evidence>
<keyword evidence="2" id="KW-0732">Signal</keyword>
<dbReference type="SUPFAM" id="SSF56112">
    <property type="entry name" value="Protein kinase-like (PK-like)"/>
    <property type="match status" value="1"/>
</dbReference>
<dbReference type="EMBL" id="JAYDYQ010002533">
    <property type="protein sequence ID" value="KAK4484544.1"/>
    <property type="molecule type" value="Genomic_DNA"/>
</dbReference>
<keyword evidence="8" id="KW-0472">Membrane</keyword>
<keyword evidence="3 6" id="KW-0547">Nucleotide-binding</keyword>
<dbReference type="InterPro" id="IPR000719">
    <property type="entry name" value="Prot_kinase_dom"/>
</dbReference>
<keyword evidence="8" id="KW-0812">Transmembrane</keyword>
<dbReference type="InterPro" id="IPR051343">
    <property type="entry name" value="G-type_lectin_kinases/EP1-like"/>
</dbReference>
<evidence type="ECO:0000256" key="2">
    <source>
        <dbReference type="ARBA" id="ARBA00022729"/>
    </source>
</evidence>
<evidence type="ECO:0000256" key="1">
    <source>
        <dbReference type="ARBA" id="ARBA00022679"/>
    </source>
</evidence>
<dbReference type="SMART" id="SM00220">
    <property type="entry name" value="S_TKc"/>
    <property type="match status" value="1"/>
</dbReference>
<evidence type="ECO:0000256" key="5">
    <source>
        <dbReference type="ARBA" id="ARBA00022840"/>
    </source>
</evidence>
<dbReference type="Gene3D" id="3.30.200.20">
    <property type="entry name" value="Phosphorylase Kinase, domain 1"/>
    <property type="match status" value="1"/>
</dbReference>
<keyword evidence="7" id="KW-0723">Serine/threonine-protein kinase</keyword>
<feature type="domain" description="Protein kinase" evidence="9">
    <location>
        <begin position="102"/>
        <end position="358"/>
    </location>
</feature>
<name>A0ABR0D691_9LAMI</name>
<sequence>MHNEKDKTHYNSSVSIKVQISSSVTSPSVETSPGSTTEGKNRFLGPVLGSTLGIFCVAVVIGLTYFTYWKKKKSVTVDEDYLDHVPGMPTRFSYEELVTATDNFSKKLGEGGFGTVFEGSLKDNTRIAVKCLDGMGHIKKSFLAEVESIGSIHHVNLVRLIGFSAEKSHRLLVYEYMSNGSLDRWIHNRTQVSALDWNCRRKIILDIAKGLSYLHEDCRQKIIHLDIKPQNILLDQNYNAKLADFGLAKLIDRDQSQVVTVMRGTPGYLAPEWLSAIITEKVDVYSFGVVILEILCGRKFFEQSMLEEDIHLLSIFKRKAMEGQLLDIVDKCCEDMQSNGTRVVEMMQIAAWCLQSYYVNRPSMSMVVKVIEGVKHVAKDLDYNFTNPQYCMNNIQLVDSKDVTPLLPSVLSGPR</sequence>
<dbReference type="PROSITE" id="PS00108">
    <property type="entry name" value="PROTEIN_KINASE_ST"/>
    <property type="match status" value="1"/>
</dbReference>
<evidence type="ECO:0000256" key="3">
    <source>
        <dbReference type="ARBA" id="ARBA00022741"/>
    </source>
</evidence>
<reference evidence="10 11" key="1">
    <citation type="journal article" date="2023" name="bioRxiv">
        <title>Genome report: Whole genome sequence and annotation of Penstemon davidsonii.</title>
        <authorList>
            <person name="Ostevik K.L."/>
            <person name="Alabady M."/>
            <person name="Zhang M."/>
            <person name="Rausher M.D."/>
        </authorList>
    </citation>
    <scope>NUCLEOTIDE SEQUENCE [LARGE SCALE GENOMIC DNA]</scope>
    <source>
        <strain evidence="10">DNT005</strain>
        <tissue evidence="10">Whole leaf</tissue>
    </source>
</reference>
<dbReference type="PROSITE" id="PS00107">
    <property type="entry name" value="PROTEIN_KINASE_ATP"/>
    <property type="match status" value="1"/>
</dbReference>
<dbReference type="InterPro" id="IPR011009">
    <property type="entry name" value="Kinase-like_dom_sf"/>
</dbReference>
<keyword evidence="8" id="KW-1133">Transmembrane helix</keyword>
<feature type="binding site" evidence="6">
    <location>
        <position position="130"/>
    </location>
    <ligand>
        <name>ATP</name>
        <dbReference type="ChEBI" id="CHEBI:30616"/>
    </ligand>
</feature>
<evidence type="ECO:0000313" key="10">
    <source>
        <dbReference type="EMBL" id="KAK4484544.1"/>
    </source>
</evidence>
<dbReference type="Pfam" id="PF00069">
    <property type="entry name" value="Pkinase"/>
    <property type="match status" value="1"/>
</dbReference>
<dbReference type="PROSITE" id="PS50011">
    <property type="entry name" value="PROTEIN_KINASE_DOM"/>
    <property type="match status" value="1"/>
</dbReference>
<evidence type="ECO:0000256" key="4">
    <source>
        <dbReference type="ARBA" id="ARBA00022777"/>
    </source>
</evidence>
<keyword evidence="1" id="KW-0808">Transferase</keyword>
<dbReference type="InterPro" id="IPR017441">
    <property type="entry name" value="Protein_kinase_ATP_BS"/>
</dbReference>
<evidence type="ECO:0000259" key="9">
    <source>
        <dbReference type="PROSITE" id="PS50011"/>
    </source>
</evidence>
<proteinExistence type="inferred from homology"/>
<comment type="caution">
    <text evidence="10">The sequence shown here is derived from an EMBL/GenBank/DDBJ whole genome shotgun (WGS) entry which is preliminary data.</text>
</comment>
<evidence type="ECO:0000256" key="6">
    <source>
        <dbReference type="PROSITE-ProRule" id="PRU10141"/>
    </source>
</evidence>
<comment type="similarity">
    <text evidence="7">Belongs to the protein kinase superfamily.</text>
</comment>
<dbReference type="Proteomes" id="UP001291926">
    <property type="component" value="Unassembled WGS sequence"/>
</dbReference>
<protein>
    <recommendedName>
        <fullName evidence="9">Protein kinase domain-containing protein</fullName>
    </recommendedName>
</protein>
<gene>
    <name evidence="10" type="ORF">RD792_007128</name>
</gene>